<dbReference type="InterPro" id="IPR010982">
    <property type="entry name" value="Lambda_DNA-bd_dom_sf"/>
</dbReference>
<name>A0ABY6J5F8_9BACT</name>
<dbReference type="RefSeq" id="WP_264282682.1">
    <property type="nucleotide sequence ID" value="NZ_CP107006.1"/>
</dbReference>
<dbReference type="EMBL" id="CP107006">
    <property type="protein sequence ID" value="UYQ94857.1"/>
    <property type="molecule type" value="Genomic_DNA"/>
</dbReference>
<dbReference type="Gene3D" id="1.10.260.40">
    <property type="entry name" value="lambda repressor-like DNA-binding domains"/>
    <property type="match status" value="1"/>
</dbReference>
<evidence type="ECO:0008006" key="3">
    <source>
        <dbReference type="Google" id="ProtNLM"/>
    </source>
</evidence>
<keyword evidence="2" id="KW-1185">Reference proteome</keyword>
<accession>A0ABY6J5F8</accession>
<organism evidence="1 2">
    <name type="scientific">Chitinophaga horti</name>
    <dbReference type="NCBI Taxonomy" id="2920382"/>
    <lineage>
        <taxon>Bacteria</taxon>
        <taxon>Pseudomonadati</taxon>
        <taxon>Bacteroidota</taxon>
        <taxon>Chitinophagia</taxon>
        <taxon>Chitinophagales</taxon>
        <taxon>Chitinophagaceae</taxon>
        <taxon>Chitinophaga</taxon>
    </lineage>
</organism>
<evidence type="ECO:0000313" key="2">
    <source>
        <dbReference type="Proteomes" id="UP001162741"/>
    </source>
</evidence>
<dbReference type="SUPFAM" id="SSF47413">
    <property type="entry name" value="lambda repressor-like DNA-binding domains"/>
    <property type="match status" value="1"/>
</dbReference>
<proteinExistence type="predicted"/>
<protein>
    <recommendedName>
        <fullName evidence="3">HTH cro/C1-type domain-containing protein</fullName>
    </recommendedName>
</protein>
<dbReference type="Proteomes" id="UP001162741">
    <property type="component" value="Chromosome"/>
</dbReference>
<gene>
    <name evidence="1" type="ORF">MKQ68_07095</name>
</gene>
<evidence type="ECO:0000313" key="1">
    <source>
        <dbReference type="EMBL" id="UYQ94857.1"/>
    </source>
</evidence>
<reference evidence="1" key="1">
    <citation type="submission" date="2022-10" db="EMBL/GenBank/DDBJ databases">
        <title>Chitinophaga sp. nov., isolated from soil.</title>
        <authorList>
            <person name="Jeon C.O."/>
        </authorList>
    </citation>
    <scope>NUCLEOTIDE SEQUENCE</scope>
    <source>
        <strain evidence="1">R8</strain>
    </source>
</reference>
<sequence length="173" mass="20448">MKSYKAITKTYKPEEIAASFVFPVEKQKKEEALSTFRHVRKKAEARKTLDEKIVANLLQLKFLIEDYIGSKPFNKKKHFGYFLKEYITRIETKNKDFAEQIGIDPSELSAVINKHREPTDKLIIRLELHSNKNFPAILWLRLVAKEKEYEIMHNKSLRSREVGYVKEKLPFSF</sequence>